<evidence type="ECO:0008006" key="3">
    <source>
        <dbReference type="Google" id="ProtNLM"/>
    </source>
</evidence>
<dbReference type="InterPro" id="IPR046111">
    <property type="entry name" value="DUF6048"/>
</dbReference>
<comment type="caution">
    <text evidence="1">The sequence shown here is derived from an EMBL/GenBank/DDBJ whole genome shotgun (WGS) entry which is preliminary data.</text>
</comment>
<organism evidence="1 2">
    <name type="scientific">Polaribacter filamentus</name>
    <dbReference type="NCBI Taxonomy" id="53483"/>
    <lineage>
        <taxon>Bacteria</taxon>
        <taxon>Pseudomonadati</taxon>
        <taxon>Bacteroidota</taxon>
        <taxon>Flavobacteriia</taxon>
        <taxon>Flavobacteriales</taxon>
        <taxon>Flavobacteriaceae</taxon>
    </lineage>
</organism>
<reference evidence="1 2" key="1">
    <citation type="submission" date="2016-11" db="EMBL/GenBank/DDBJ databases">
        <title>Trade-off between light-utilization and light-protection in marine flavobacteria.</title>
        <authorList>
            <person name="Kumagai Y."/>
        </authorList>
    </citation>
    <scope>NUCLEOTIDE SEQUENCE [LARGE SCALE GENOMIC DNA]</scope>
    <source>
        <strain evidence="1 2">ATCC 700397</strain>
    </source>
</reference>
<dbReference type="EMBL" id="MQUA01000013">
    <property type="protein sequence ID" value="PQB06693.1"/>
    <property type="molecule type" value="Genomic_DNA"/>
</dbReference>
<dbReference type="OrthoDB" id="1199048at2"/>
<sequence length="234" mass="26732">MYKYFTSIFFFFVCVEAFSQVNETPIKETTKDTIIYKSSYGIRLGADISKPVLAAISNSFSGFEIVGDYRISKRFYVAAELGYEEQTNQEDYTNSTAKGSYARLGFNYNAYENWLDMNNEIFVGYRYGFSLFDQTLNSYTPNVNSTYFPANSINTPVAASSLNAHWSEFLFGLKVETFKNLFLGASVSYKVLMSTKEPENFKTLYAPGFNRIFESSTGFGFNYTVSYLIPFKKK</sequence>
<dbReference type="RefSeq" id="WP_104808943.1">
    <property type="nucleotide sequence ID" value="NZ_MQUA01000013.1"/>
</dbReference>
<dbReference type="Pfam" id="PF19515">
    <property type="entry name" value="DUF6048"/>
    <property type="match status" value="1"/>
</dbReference>
<evidence type="ECO:0000313" key="2">
    <source>
        <dbReference type="Proteomes" id="UP000239522"/>
    </source>
</evidence>
<dbReference type="Proteomes" id="UP000239522">
    <property type="component" value="Unassembled WGS sequence"/>
</dbReference>
<protein>
    <recommendedName>
        <fullName evidence="3">Outer membrane protein beta-barrel domain-containing protein</fullName>
    </recommendedName>
</protein>
<dbReference type="AlphaFoldDB" id="A0A2S7KW05"/>
<gene>
    <name evidence="1" type="ORF">BST83_05625</name>
</gene>
<name>A0A2S7KW05_9FLAO</name>
<evidence type="ECO:0000313" key="1">
    <source>
        <dbReference type="EMBL" id="PQB06693.1"/>
    </source>
</evidence>
<proteinExistence type="predicted"/>
<keyword evidence="2" id="KW-1185">Reference proteome</keyword>
<accession>A0A2S7KW05</accession>